<organism evidence="2 3">
    <name type="scientific">Aquicoccus porphyridii</name>
    <dbReference type="NCBI Taxonomy" id="1852029"/>
    <lineage>
        <taxon>Bacteria</taxon>
        <taxon>Pseudomonadati</taxon>
        <taxon>Pseudomonadota</taxon>
        <taxon>Alphaproteobacteria</taxon>
        <taxon>Rhodobacterales</taxon>
        <taxon>Paracoccaceae</taxon>
        <taxon>Aquicoccus</taxon>
    </lineage>
</organism>
<dbReference type="AlphaFoldDB" id="A0A5A9ZGB0"/>
<accession>A0A5A9ZGB0</accession>
<evidence type="ECO:0000313" key="3">
    <source>
        <dbReference type="Proteomes" id="UP000325291"/>
    </source>
</evidence>
<name>A0A5A9ZGB0_9RHOB</name>
<comment type="caution">
    <text evidence="2">The sequence shown here is derived from an EMBL/GenBank/DDBJ whole genome shotgun (WGS) entry which is preliminary data.</text>
</comment>
<feature type="region of interest" description="Disordered" evidence="1">
    <location>
        <begin position="78"/>
        <end position="116"/>
    </location>
</feature>
<reference evidence="2 3" key="1">
    <citation type="submission" date="2019-07" db="EMBL/GenBank/DDBJ databases">
        <title>Aquicoccus porphyridii gen. nov., sp. nov., isolated from a small marine red alga, Porphyridium marinum.</title>
        <authorList>
            <person name="Liu L."/>
        </authorList>
    </citation>
    <scope>NUCLEOTIDE SEQUENCE [LARGE SCALE GENOMIC DNA]</scope>
    <source>
        <strain evidence="2 3">L1 8-17</strain>
    </source>
</reference>
<protein>
    <submittedName>
        <fullName evidence="2">Uncharacterized protein</fullName>
    </submittedName>
</protein>
<sequence length="116" mass="12332">MSWIVSLPHAIALLQVLENMTQAFPPTQAIAEVGCDHKGDPDIGGEPVAINPAMLNIPSATTDISSCRAISASISMVEPMSRTGCPPERKSPQGSPFSKSEAGRIMLDNRDLRGVF</sequence>
<dbReference type="RefSeq" id="WP_146611057.1">
    <property type="nucleotide sequence ID" value="NZ_VINQ01000006.1"/>
</dbReference>
<evidence type="ECO:0000256" key="1">
    <source>
        <dbReference type="SAM" id="MobiDB-lite"/>
    </source>
</evidence>
<keyword evidence="3" id="KW-1185">Reference proteome</keyword>
<feature type="compositionally biased region" description="Basic and acidic residues" evidence="1">
    <location>
        <begin position="107"/>
        <end position="116"/>
    </location>
</feature>
<dbReference type="Proteomes" id="UP000325291">
    <property type="component" value="Unassembled WGS sequence"/>
</dbReference>
<gene>
    <name evidence="2" type="ORF">FLO80_09775</name>
</gene>
<proteinExistence type="predicted"/>
<dbReference type="EMBL" id="VINQ01000006">
    <property type="protein sequence ID" value="KAA0916015.1"/>
    <property type="molecule type" value="Genomic_DNA"/>
</dbReference>
<evidence type="ECO:0000313" key="2">
    <source>
        <dbReference type="EMBL" id="KAA0916015.1"/>
    </source>
</evidence>